<dbReference type="SUPFAM" id="SSF55031">
    <property type="entry name" value="Bacterial exopeptidase dimerisation domain"/>
    <property type="match status" value="1"/>
</dbReference>
<dbReference type="InterPro" id="IPR011650">
    <property type="entry name" value="Peptidase_M20_dimer"/>
</dbReference>
<evidence type="ECO:0000313" key="3">
    <source>
        <dbReference type="Proteomes" id="UP001589627"/>
    </source>
</evidence>
<gene>
    <name evidence="2" type="ORF">ACFFNX_25210</name>
</gene>
<dbReference type="EMBL" id="JBHLZP010000205">
    <property type="protein sequence ID" value="MFB9835487.1"/>
    <property type="molecule type" value="Genomic_DNA"/>
</dbReference>
<dbReference type="PANTHER" id="PTHR11014:SF63">
    <property type="entry name" value="METALLOPEPTIDASE, PUTATIVE (AFU_ORTHOLOGUE AFUA_6G09600)-RELATED"/>
    <property type="match status" value="1"/>
</dbReference>
<dbReference type="InterPro" id="IPR017439">
    <property type="entry name" value="Amidohydrolase"/>
</dbReference>
<evidence type="ECO:0000313" key="2">
    <source>
        <dbReference type="EMBL" id="MFB9835487.1"/>
    </source>
</evidence>
<dbReference type="SUPFAM" id="SSF53187">
    <property type="entry name" value="Zn-dependent exopeptidases"/>
    <property type="match status" value="1"/>
</dbReference>
<dbReference type="NCBIfam" id="TIGR01891">
    <property type="entry name" value="amidohydrolases"/>
    <property type="match status" value="1"/>
</dbReference>
<dbReference type="InterPro" id="IPR002933">
    <property type="entry name" value="Peptidase_M20"/>
</dbReference>
<accession>A0ABV5YNB6</accession>
<dbReference type="Pfam" id="PF01546">
    <property type="entry name" value="Peptidase_M20"/>
    <property type="match status" value="1"/>
</dbReference>
<evidence type="ECO:0000259" key="1">
    <source>
        <dbReference type="Pfam" id="PF07687"/>
    </source>
</evidence>
<protein>
    <submittedName>
        <fullName evidence="2">Amidohydrolase</fullName>
    </submittedName>
</protein>
<dbReference type="Gene3D" id="3.40.630.10">
    <property type="entry name" value="Zn peptidases"/>
    <property type="match status" value="1"/>
</dbReference>
<dbReference type="InterPro" id="IPR036264">
    <property type="entry name" value="Bact_exopeptidase_dim_dom"/>
</dbReference>
<dbReference type="Pfam" id="PF07687">
    <property type="entry name" value="M20_dimer"/>
    <property type="match status" value="1"/>
</dbReference>
<keyword evidence="3" id="KW-1185">Reference proteome</keyword>
<name>A0ABV5YNB6_9ACTN</name>
<organism evidence="2 3">
    <name type="scientific">Actinoallomurus acaciae</name>
    <dbReference type="NCBI Taxonomy" id="502577"/>
    <lineage>
        <taxon>Bacteria</taxon>
        <taxon>Bacillati</taxon>
        <taxon>Actinomycetota</taxon>
        <taxon>Actinomycetes</taxon>
        <taxon>Streptosporangiales</taxon>
        <taxon>Thermomonosporaceae</taxon>
        <taxon>Actinoallomurus</taxon>
    </lineage>
</organism>
<dbReference type="PIRSF" id="PIRSF005962">
    <property type="entry name" value="Pept_M20D_amidohydro"/>
    <property type="match status" value="1"/>
</dbReference>
<proteinExistence type="predicted"/>
<sequence>YRDLHRNPEPPFGEVRTAGIAATRLRRAGFEVATGIGGTGVAGVLRSGEGPTVLLRADMDALPLAERTGLPYASTATVDDAHGERTPLMHACGHDMHVACLTGAADLLAAGREHWRGTVLAVFQPAEEIAAGARAMLEDGLYERFGAPDIALGQHVFPYPAGTLLHCPGQVLGATETLEVRLHGKGAHGSQPERGIDPVVLAAAVVMRLQTIVSREVAPAERAVVTVSRLRAGHAENTIPDEATMTLNIRAFSPEVMRGGLAAVERVVRAEAAATGVPRPPELRTLSSFPATYNDPAATERLVEAFTGRFGAGRVADLAPMMGSEDFGLFGSAAGVPSVFWGLGAAGPDHPADGEVPGNHSPLFAPAIEPTLSTGVEALVTAARTFLRTPPDGAAGARP</sequence>
<feature type="domain" description="Peptidase M20 dimerisation" evidence="1">
    <location>
        <begin position="178"/>
        <end position="272"/>
    </location>
</feature>
<reference evidence="2 3" key="1">
    <citation type="submission" date="2024-09" db="EMBL/GenBank/DDBJ databases">
        <authorList>
            <person name="Sun Q."/>
            <person name="Mori K."/>
        </authorList>
    </citation>
    <scope>NUCLEOTIDE SEQUENCE [LARGE SCALE GENOMIC DNA]</scope>
    <source>
        <strain evidence="2 3">TBRC 0563</strain>
    </source>
</reference>
<dbReference type="RefSeq" id="WP_378207079.1">
    <property type="nucleotide sequence ID" value="NZ_JBHLZP010000205.1"/>
</dbReference>
<dbReference type="Gene3D" id="3.30.70.360">
    <property type="match status" value="1"/>
</dbReference>
<dbReference type="PANTHER" id="PTHR11014">
    <property type="entry name" value="PEPTIDASE M20 FAMILY MEMBER"/>
    <property type="match status" value="1"/>
</dbReference>
<comment type="caution">
    <text evidence="2">The sequence shown here is derived from an EMBL/GenBank/DDBJ whole genome shotgun (WGS) entry which is preliminary data.</text>
</comment>
<feature type="non-terminal residue" evidence="2">
    <location>
        <position position="1"/>
    </location>
</feature>
<dbReference type="Proteomes" id="UP001589627">
    <property type="component" value="Unassembled WGS sequence"/>
</dbReference>